<dbReference type="SUPFAM" id="SSF46689">
    <property type="entry name" value="Homeodomain-like"/>
    <property type="match status" value="1"/>
</dbReference>
<keyword evidence="1" id="KW-0805">Transcription regulation</keyword>
<dbReference type="InterPro" id="IPR009057">
    <property type="entry name" value="Homeodomain-like_sf"/>
</dbReference>
<name>A0A9E4K204_9GAMM</name>
<dbReference type="PANTHER" id="PTHR30055">
    <property type="entry name" value="HTH-TYPE TRANSCRIPTIONAL REGULATOR RUTR"/>
    <property type="match status" value="1"/>
</dbReference>
<comment type="caution">
    <text evidence="6">The sequence shown here is derived from an EMBL/GenBank/DDBJ whole genome shotgun (WGS) entry which is preliminary data.</text>
</comment>
<feature type="domain" description="HTH tetR-type" evidence="5">
    <location>
        <begin position="12"/>
        <end position="72"/>
    </location>
</feature>
<evidence type="ECO:0000256" key="2">
    <source>
        <dbReference type="ARBA" id="ARBA00023125"/>
    </source>
</evidence>
<proteinExistence type="predicted"/>
<dbReference type="EMBL" id="JAEPDI010000001">
    <property type="protein sequence ID" value="MCG7938005.1"/>
    <property type="molecule type" value="Genomic_DNA"/>
</dbReference>
<dbReference type="PROSITE" id="PS50977">
    <property type="entry name" value="HTH_TETR_2"/>
    <property type="match status" value="1"/>
</dbReference>
<dbReference type="Gene3D" id="1.10.357.10">
    <property type="entry name" value="Tetracycline Repressor, domain 2"/>
    <property type="match status" value="1"/>
</dbReference>
<dbReference type="GO" id="GO:0000976">
    <property type="term" value="F:transcription cis-regulatory region binding"/>
    <property type="evidence" value="ECO:0007669"/>
    <property type="project" value="TreeGrafter"/>
</dbReference>
<protein>
    <submittedName>
        <fullName evidence="6">TetR/AcrR family transcriptional regulator</fullName>
    </submittedName>
</protein>
<dbReference type="InterPro" id="IPR023772">
    <property type="entry name" value="DNA-bd_HTH_TetR-type_CS"/>
</dbReference>
<dbReference type="PANTHER" id="PTHR30055:SF234">
    <property type="entry name" value="HTH-TYPE TRANSCRIPTIONAL REGULATOR BETI"/>
    <property type="match status" value="1"/>
</dbReference>
<sequence length="205" mass="23297">MLHLKKTATEDLPVYDRILSTALDLFVERGYHNVSIHDIQKLANVSIGSIYNHFGGKEGVAKALYYHLIREMEELVADVIDENLSFRESCNRIISLLFEYTESKRNIVAYVLHAKHQEFLPDEPPICSSTPFKTMRKLVQRGMESGEIRMGDPWVVASGVFGGAIRLIHLRLDGVLNIPLPDLYDELIDCMWHGMEPISIQESVA</sequence>
<dbReference type="GO" id="GO:0003700">
    <property type="term" value="F:DNA-binding transcription factor activity"/>
    <property type="evidence" value="ECO:0007669"/>
    <property type="project" value="TreeGrafter"/>
</dbReference>
<dbReference type="InterPro" id="IPR001647">
    <property type="entry name" value="HTH_TetR"/>
</dbReference>
<dbReference type="Pfam" id="PF00440">
    <property type="entry name" value="TetR_N"/>
    <property type="match status" value="1"/>
</dbReference>
<keyword evidence="2 4" id="KW-0238">DNA-binding</keyword>
<evidence type="ECO:0000256" key="4">
    <source>
        <dbReference type="PROSITE-ProRule" id="PRU00335"/>
    </source>
</evidence>
<dbReference type="PROSITE" id="PS01081">
    <property type="entry name" value="HTH_TETR_1"/>
    <property type="match status" value="1"/>
</dbReference>
<keyword evidence="3" id="KW-0804">Transcription</keyword>
<evidence type="ECO:0000313" key="7">
    <source>
        <dbReference type="Proteomes" id="UP000886687"/>
    </source>
</evidence>
<dbReference type="SUPFAM" id="SSF48498">
    <property type="entry name" value="Tetracyclin repressor-like, C-terminal domain"/>
    <property type="match status" value="1"/>
</dbReference>
<evidence type="ECO:0000259" key="5">
    <source>
        <dbReference type="PROSITE" id="PS50977"/>
    </source>
</evidence>
<dbReference type="AlphaFoldDB" id="A0A9E4K204"/>
<evidence type="ECO:0000256" key="3">
    <source>
        <dbReference type="ARBA" id="ARBA00023163"/>
    </source>
</evidence>
<dbReference type="PRINTS" id="PR00455">
    <property type="entry name" value="HTHTETR"/>
</dbReference>
<evidence type="ECO:0000256" key="1">
    <source>
        <dbReference type="ARBA" id="ARBA00023015"/>
    </source>
</evidence>
<dbReference type="InterPro" id="IPR050109">
    <property type="entry name" value="HTH-type_TetR-like_transc_reg"/>
</dbReference>
<reference evidence="6" key="1">
    <citation type="journal article" date="2021" name="Proc. Natl. Acad. Sci. U.S.A.">
        <title>Global biogeography of chemosynthetic symbionts reveals both localized and globally distributed symbiont groups. .</title>
        <authorList>
            <person name="Osvatic J.T."/>
            <person name="Wilkins L.G.E."/>
            <person name="Leibrecht L."/>
            <person name="Leray M."/>
            <person name="Zauner S."/>
            <person name="Polzin J."/>
            <person name="Camacho Y."/>
            <person name="Gros O."/>
            <person name="van Gils J.A."/>
            <person name="Eisen J.A."/>
            <person name="Petersen J.M."/>
            <person name="Yuen B."/>
        </authorList>
    </citation>
    <scope>NUCLEOTIDE SEQUENCE</scope>
    <source>
        <strain evidence="6">MAGL173</strain>
    </source>
</reference>
<dbReference type="Proteomes" id="UP000886687">
    <property type="component" value="Unassembled WGS sequence"/>
</dbReference>
<gene>
    <name evidence="6" type="ORF">JAZ04_03990</name>
</gene>
<dbReference type="InterPro" id="IPR036271">
    <property type="entry name" value="Tet_transcr_reg_TetR-rel_C_sf"/>
</dbReference>
<accession>A0A9E4K204</accession>
<evidence type="ECO:0000313" key="6">
    <source>
        <dbReference type="EMBL" id="MCG7938005.1"/>
    </source>
</evidence>
<organism evidence="6 7">
    <name type="scientific">Candidatus Thiodiazotropha lotti</name>
    <dbReference type="NCBI Taxonomy" id="2792787"/>
    <lineage>
        <taxon>Bacteria</taxon>
        <taxon>Pseudomonadati</taxon>
        <taxon>Pseudomonadota</taxon>
        <taxon>Gammaproteobacteria</taxon>
        <taxon>Chromatiales</taxon>
        <taxon>Sedimenticolaceae</taxon>
        <taxon>Candidatus Thiodiazotropha</taxon>
    </lineage>
</organism>
<feature type="DNA-binding region" description="H-T-H motif" evidence="4">
    <location>
        <begin position="35"/>
        <end position="54"/>
    </location>
</feature>